<dbReference type="AlphaFoldDB" id="A0A284QKT3"/>
<dbReference type="Pfam" id="PF12352">
    <property type="entry name" value="V-SNARE_C"/>
    <property type="match status" value="1"/>
</dbReference>
<dbReference type="GO" id="GO:0006896">
    <property type="term" value="P:Golgi to vacuole transport"/>
    <property type="evidence" value="ECO:0007669"/>
    <property type="project" value="TreeGrafter"/>
</dbReference>
<feature type="transmembrane region" description="Helical" evidence="11">
    <location>
        <begin position="205"/>
        <end position="224"/>
    </location>
</feature>
<keyword evidence="3" id="KW-0813">Transport</keyword>
<dbReference type="GO" id="GO:0006891">
    <property type="term" value="P:intra-Golgi vesicle-mediated transport"/>
    <property type="evidence" value="ECO:0007669"/>
    <property type="project" value="TreeGrafter"/>
</dbReference>
<keyword evidence="8 11" id="KW-0472">Membrane</keyword>
<evidence type="ECO:0000256" key="8">
    <source>
        <dbReference type="ARBA" id="ARBA00023136"/>
    </source>
</evidence>
<dbReference type="SMART" id="SM00397">
    <property type="entry name" value="t_SNARE"/>
    <property type="match status" value="1"/>
</dbReference>
<evidence type="ECO:0000256" key="2">
    <source>
        <dbReference type="ARBA" id="ARBA00006108"/>
    </source>
</evidence>
<evidence type="ECO:0000256" key="10">
    <source>
        <dbReference type="SAM" id="MobiDB-lite"/>
    </source>
</evidence>
<dbReference type="GO" id="GO:0006886">
    <property type="term" value="P:intracellular protein transport"/>
    <property type="evidence" value="ECO:0007669"/>
    <property type="project" value="InterPro"/>
</dbReference>
<evidence type="ECO:0000259" key="12">
    <source>
        <dbReference type="SMART" id="SM00397"/>
    </source>
</evidence>
<comment type="subcellular location">
    <subcellularLocation>
        <location evidence="1">Membrane</location>
        <topology evidence="1">Single-pass type IV membrane protein</topology>
    </subcellularLocation>
</comment>
<dbReference type="GO" id="GO:0005789">
    <property type="term" value="C:endoplasmic reticulum membrane"/>
    <property type="evidence" value="ECO:0007669"/>
    <property type="project" value="TreeGrafter"/>
</dbReference>
<dbReference type="SUPFAM" id="SSF47661">
    <property type="entry name" value="t-snare proteins"/>
    <property type="match status" value="1"/>
</dbReference>
<protein>
    <submittedName>
        <fullName evidence="13">Related to VTI1-v-SNARE: involved in Golgi retrograde protein traffic</fullName>
    </submittedName>
</protein>
<dbReference type="GO" id="GO:0005484">
    <property type="term" value="F:SNAP receptor activity"/>
    <property type="evidence" value="ECO:0007669"/>
    <property type="project" value="TreeGrafter"/>
</dbReference>
<dbReference type="Proteomes" id="UP000219338">
    <property type="component" value="Unassembled WGS sequence"/>
</dbReference>
<evidence type="ECO:0000256" key="11">
    <source>
        <dbReference type="SAM" id="Phobius"/>
    </source>
</evidence>
<comment type="similarity">
    <text evidence="2">Belongs to the VTI1 family.</text>
</comment>
<keyword evidence="14" id="KW-1185">Reference proteome</keyword>
<feature type="domain" description="T-SNARE coiled-coil homology" evidence="12">
    <location>
        <begin position="129"/>
        <end position="196"/>
    </location>
</feature>
<dbReference type="OMA" id="MEYEAND"/>
<keyword evidence="5" id="KW-0653">Protein transport</keyword>
<dbReference type="CDD" id="cd15862">
    <property type="entry name" value="SNARE_Vti1"/>
    <property type="match status" value="1"/>
</dbReference>
<dbReference type="GO" id="GO:0016236">
    <property type="term" value="P:macroautophagy"/>
    <property type="evidence" value="ECO:0007669"/>
    <property type="project" value="TreeGrafter"/>
</dbReference>
<dbReference type="GO" id="GO:0005829">
    <property type="term" value="C:cytosol"/>
    <property type="evidence" value="ECO:0007669"/>
    <property type="project" value="GOC"/>
</dbReference>
<dbReference type="GO" id="GO:0000149">
    <property type="term" value="F:SNARE binding"/>
    <property type="evidence" value="ECO:0007669"/>
    <property type="project" value="TreeGrafter"/>
</dbReference>
<dbReference type="GO" id="GO:0048280">
    <property type="term" value="P:vesicle fusion with Golgi apparatus"/>
    <property type="evidence" value="ECO:0007669"/>
    <property type="project" value="TreeGrafter"/>
</dbReference>
<keyword evidence="4 11" id="KW-0812">Transmembrane</keyword>
<dbReference type="PANTHER" id="PTHR21230">
    <property type="entry name" value="VESICLE TRANSPORT V-SNARE PROTEIN VTI1-RELATED"/>
    <property type="match status" value="1"/>
</dbReference>
<dbReference type="GO" id="GO:0042147">
    <property type="term" value="P:retrograde transport, endosome to Golgi"/>
    <property type="evidence" value="ECO:0007669"/>
    <property type="project" value="TreeGrafter"/>
</dbReference>
<evidence type="ECO:0000313" key="14">
    <source>
        <dbReference type="Proteomes" id="UP000219338"/>
    </source>
</evidence>
<feature type="coiled-coil region" evidence="9">
    <location>
        <begin position="43"/>
        <end position="99"/>
    </location>
</feature>
<dbReference type="Pfam" id="PF05008">
    <property type="entry name" value="V-SNARE"/>
    <property type="match status" value="1"/>
</dbReference>
<gene>
    <name evidence="13" type="ORF">ARMOST_00321</name>
</gene>
<keyword evidence="7 9" id="KW-0175">Coiled coil</keyword>
<feature type="region of interest" description="Disordered" evidence="10">
    <location>
        <begin position="103"/>
        <end position="126"/>
    </location>
</feature>
<proteinExistence type="inferred from homology"/>
<dbReference type="SUPFAM" id="SSF58038">
    <property type="entry name" value="SNARE fusion complex"/>
    <property type="match status" value="1"/>
</dbReference>
<evidence type="ECO:0000256" key="5">
    <source>
        <dbReference type="ARBA" id="ARBA00022927"/>
    </source>
</evidence>
<organism evidence="13 14">
    <name type="scientific">Armillaria ostoyae</name>
    <name type="common">Armillaria root rot fungus</name>
    <dbReference type="NCBI Taxonomy" id="47428"/>
    <lineage>
        <taxon>Eukaryota</taxon>
        <taxon>Fungi</taxon>
        <taxon>Dikarya</taxon>
        <taxon>Basidiomycota</taxon>
        <taxon>Agaricomycotina</taxon>
        <taxon>Agaricomycetes</taxon>
        <taxon>Agaricomycetidae</taxon>
        <taxon>Agaricales</taxon>
        <taxon>Marasmiineae</taxon>
        <taxon>Physalacriaceae</taxon>
        <taxon>Armillaria</taxon>
    </lineage>
</organism>
<dbReference type="OrthoDB" id="430637at2759"/>
<evidence type="ECO:0000256" key="7">
    <source>
        <dbReference type="ARBA" id="ARBA00023054"/>
    </source>
</evidence>
<dbReference type="InterPro" id="IPR000727">
    <property type="entry name" value="T_SNARE_dom"/>
</dbReference>
<dbReference type="STRING" id="47428.A0A284QKT3"/>
<dbReference type="GO" id="GO:0031902">
    <property type="term" value="C:late endosome membrane"/>
    <property type="evidence" value="ECO:0007669"/>
    <property type="project" value="TreeGrafter"/>
</dbReference>
<evidence type="ECO:0000256" key="9">
    <source>
        <dbReference type="SAM" id="Coils"/>
    </source>
</evidence>
<dbReference type="GO" id="GO:0012507">
    <property type="term" value="C:ER to Golgi transport vesicle membrane"/>
    <property type="evidence" value="ECO:0007669"/>
    <property type="project" value="TreeGrafter"/>
</dbReference>
<dbReference type="FunFam" id="1.20.5.110:FF:000002">
    <property type="entry name" value="Vesicle transport through interaction with t-SNAREsB"/>
    <property type="match status" value="1"/>
</dbReference>
<sequence length="228" mass="25860">MDATPAGLFEDYHQDFDHLIQSIRGKLEVEVKEQQGEQRKATLRKVEIDLDAADDIISQLEVEIQGIPLSIRSQYSARLKQAKVDLNRYKKLSKDLHSQASRTDLLGNNRFKTTATSDDPYGEGNDRTRLLTGSEALNDGNRRIADSTRIALETETQGADILRNLRVQREQIENTRDTLHTADISIDRSSGTIKGMIRQMYKQRVVLGVLIAVLVLVVLLILYFKLIR</sequence>
<accession>A0A284QKT3</accession>
<evidence type="ECO:0000256" key="3">
    <source>
        <dbReference type="ARBA" id="ARBA00022448"/>
    </source>
</evidence>
<keyword evidence="6 11" id="KW-1133">Transmembrane helix</keyword>
<dbReference type="Gene3D" id="1.20.58.400">
    <property type="entry name" value="t-snare proteins"/>
    <property type="match status" value="1"/>
</dbReference>
<dbReference type="GO" id="GO:0005794">
    <property type="term" value="C:Golgi apparatus"/>
    <property type="evidence" value="ECO:0007669"/>
    <property type="project" value="TreeGrafter"/>
</dbReference>
<evidence type="ECO:0000256" key="4">
    <source>
        <dbReference type="ARBA" id="ARBA00022692"/>
    </source>
</evidence>
<dbReference type="Gene3D" id="1.20.5.110">
    <property type="match status" value="1"/>
</dbReference>
<evidence type="ECO:0000313" key="13">
    <source>
        <dbReference type="EMBL" id="SJK97071.1"/>
    </source>
</evidence>
<dbReference type="InterPro" id="IPR007705">
    <property type="entry name" value="Vesicle_trsprt_v-SNARE_N"/>
</dbReference>
<dbReference type="GO" id="GO:0031201">
    <property type="term" value="C:SNARE complex"/>
    <property type="evidence" value="ECO:0007669"/>
    <property type="project" value="TreeGrafter"/>
</dbReference>
<evidence type="ECO:0000256" key="1">
    <source>
        <dbReference type="ARBA" id="ARBA00004211"/>
    </source>
</evidence>
<dbReference type="InterPro" id="IPR010989">
    <property type="entry name" value="SNARE"/>
</dbReference>
<name>A0A284QKT3_ARMOS</name>
<dbReference type="InterPro" id="IPR038407">
    <property type="entry name" value="v-SNARE_N_sf"/>
</dbReference>
<reference evidence="14" key="1">
    <citation type="journal article" date="2017" name="Nat. Ecol. Evol.">
        <title>Genome expansion and lineage-specific genetic innovations in the forest pathogenic fungi Armillaria.</title>
        <authorList>
            <person name="Sipos G."/>
            <person name="Prasanna A.N."/>
            <person name="Walter M.C."/>
            <person name="O'Connor E."/>
            <person name="Balint B."/>
            <person name="Krizsan K."/>
            <person name="Kiss B."/>
            <person name="Hess J."/>
            <person name="Varga T."/>
            <person name="Slot J."/>
            <person name="Riley R."/>
            <person name="Boka B."/>
            <person name="Rigling D."/>
            <person name="Barry K."/>
            <person name="Lee J."/>
            <person name="Mihaltcheva S."/>
            <person name="LaButti K."/>
            <person name="Lipzen A."/>
            <person name="Waldron R."/>
            <person name="Moloney N.M."/>
            <person name="Sperisen C."/>
            <person name="Kredics L."/>
            <person name="Vagvoelgyi C."/>
            <person name="Patrignani A."/>
            <person name="Fitzpatrick D."/>
            <person name="Nagy I."/>
            <person name="Doyle S."/>
            <person name="Anderson J.B."/>
            <person name="Grigoriev I.V."/>
            <person name="Gueldener U."/>
            <person name="Muensterkoetter M."/>
            <person name="Nagy L.G."/>
        </authorList>
    </citation>
    <scope>NUCLEOTIDE SEQUENCE [LARGE SCALE GENOMIC DNA]</scope>
    <source>
        <strain evidence="14">C18/9</strain>
    </source>
</reference>
<dbReference type="EMBL" id="FUEG01000001">
    <property type="protein sequence ID" value="SJK97071.1"/>
    <property type="molecule type" value="Genomic_DNA"/>
</dbReference>
<evidence type="ECO:0000256" key="6">
    <source>
        <dbReference type="ARBA" id="ARBA00022989"/>
    </source>
</evidence>
<dbReference type="PANTHER" id="PTHR21230:SF26">
    <property type="entry name" value="VESICLE TRANSPORT THROUGH INTERACTION WITH T-SNARES HOMOLOG 1A"/>
    <property type="match status" value="1"/>
</dbReference>